<dbReference type="Gene3D" id="3.40.50.300">
    <property type="entry name" value="P-loop containing nucleotide triphosphate hydrolases"/>
    <property type="match status" value="2"/>
</dbReference>
<dbReference type="OrthoDB" id="196131at2759"/>
<dbReference type="Proteomes" id="UP000698800">
    <property type="component" value="Unassembled WGS sequence"/>
</dbReference>
<feature type="compositionally biased region" description="Basic and acidic residues" evidence="14">
    <location>
        <begin position="119"/>
        <end position="155"/>
    </location>
</feature>
<keyword evidence="8" id="KW-0508">mRNA splicing</keyword>
<keyword evidence="7" id="KW-0067">ATP-binding</keyword>
<comment type="similarity">
    <text evidence="11">Belongs to the DEAD box helicase family. DDX46/PRP5 subfamily.</text>
</comment>
<feature type="compositionally biased region" description="Basic and acidic residues" evidence="14">
    <location>
        <begin position="1007"/>
        <end position="1029"/>
    </location>
</feature>
<evidence type="ECO:0000259" key="16">
    <source>
        <dbReference type="PROSITE" id="PS51194"/>
    </source>
</evidence>
<dbReference type="PANTHER" id="PTHR47958">
    <property type="entry name" value="ATP-DEPENDENT RNA HELICASE DBP3"/>
    <property type="match status" value="1"/>
</dbReference>
<gene>
    <name evidence="18" type="primary">PRP5</name>
    <name evidence="18" type="ORF">FGG08_001675</name>
</gene>
<dbReference type="PROSITE" id="PS51194">
    <property type="entry name" value="HELICASE_CTER"/>
    <property type="match status" value="1"/>
</dbReference>
<evidence type="ECO:0000259" key="15">
    <source>
        <dbReference type="PROSITE" id="PS51192"/>
    </source>
</evidence>
<keyword evidence="3" id="KW-0507">mRNA processing</keyword>
<dbReference type="EC" id="3.6.4.13" evidence="2"/>
<feature type="domain" description="Helicase ATP-binding" evidence="15">
    <location>
        <begin position="631"/>
        <end position="809"/>
    </location>
</feature>
<dbReference type="Pfam" id="PF00271">
    <property type="entry name" value="Helicase_C"/>
    <property type="match status" value="1"/>
</dbReference>
<dbReference type="InterPro" id="IPR056149">
    <property type="entry name" value="PRP5/DDX46/KHDC4_KH"/>
</dbReference>
<feature type="compositionally biased region" description="Basic and acidic residues" evidence="14">
    <location>
        <begin position="23"/>
        <end position="39"/>
    </location>
</feature>
<dbReference type="GO" id="GO:0008380">
    <property type="term" value="P:RNA splicing"/>
    <property type="evidence" value="ECO:0007669"/>
    <property type="project" value="UniProtKB-KW"/>
</dbReference>
<feature type="compositionally biased region" description="Low complexity" evidence="14">
    <location>
        <begin position="246"/>
        <end position="258"/>
    </location>
</feature>
<dbReference type="AlphaFoldDB" id="A0A9P8IB13"/>
<dbReference type="InterPro" id="IPR014001">
    <property type="entry name" value="Helicase_ATP-bd"/>
</dbReference>
<evidence type="ECO:0000256" key="8">
    <source>
        <dbReference type="ARBA" id="ARBA00023187"/>
    </source>
</evidence>
<evidence type="ECO:0000256" key="11">
    <source>
        <dbReference type="ARBA" id="ARBA00038511"/>
    </source>
</evidence>
<feature type="domain" description="Helicase C-terminal" evidence="16">
    <location>
        <begin position="840"/>
        <end position="984"/>
    </location>
</feature>
<dbReference type="GO" id="GO:0016787">
    <property type="term" value="F:hydrolase activity"/>
    <property type="evidence" value="ECO:0007669"/>
    <property type="project" value="UniProtKB-KW"/>
</dbReference>
<evidence type="ECO:0000256" key="4">
    <source>
        <dbReference type="ARBA" id="ARBA00022741"/>
    </source>
</evidence>
<evidence type="ECO:0000256" key="2">
    <source>
        <dbReference type="ARBA" id="ARBA00012552"/>
    </source>
</evidence>
<dbReference type="InterPro" id="IPR000629">
    <property type="entry name" value="RNA-helicase_DEAD-box_CS"/>
</dbReference>
<comment type="caution">
    <text evidence="18">The sequence shown here is derived from an EMBL/GenBank/DDBJ whole genome shotgun (WGS) entry which is preliminary data.</text>
</comment>
<dbReference type="CDD" id="cd18787">
    <property type="entry name" value="SF2_C_DEAD"/>
    <property type="match status" value="1"/>
</dbReference>
<feature type="region of interest" description="Disordered" evidence="14">
    <location>
        <begin position="323"/>
        <end position="448"/>
    </location>
</feature>
<feature type="region of interest" description="Disordered" evidence="14">
    <location>
        <begin position="486"/>
        <end position="517"/>
    </location>
</feature>
<evidence type="ECO:0000256" key="9">
    <source>
        <dbReference type="ARBA" id="ARBA00023242"/>
    </source>
</evidence>
<dbReference type="FunFam" id="3.40.50.300:FF:000079">
    <property type="entry name" value="probable ATP-dependent RNA helicase DDX17"/>
    <property type="match status" value="1"/>
</dbReference>
<feature type="domain" description="DEAD-box RNA helicase Q" evidence="17">
    <location>
        <begin position="600"/>
        <end position="628"/>
    </location>
</feature>
<evidence type="ECO:0000256" key="1">
    <source>
        <dbReference type="ARBA" id="ARBA00004123"/>
    </source>
</evidence>
<dbReference type="SMART" id="SM00487">
    <property type="entry name" value="DEXDc"/>
    <property type="match status" value="1"/>
</dbReference>
<feature type="region of interest" description="Disordered" evidence="14">
    <location>
        <begin position="1"/>
        <end position="273"/>
    </location>
</feature>
<organism evidence="18 19">
    <name type="scientific">Glutinoglossum americanum</name>
    <dbReference type="NCBI Taxonomy" id="1670608"/>
    <lineage>
        <taxon>Eukaryota</taxon>
        <taxon>Fungi</taxon>
        <taxon>Dikarya</taxon>
        <taxon>Ascomycota</taxon>
        <taxon>Pezizomycotina</taxon>
        <taxon>Geoglossomycetes</taxon>
        <taxon>Geoglossales</taxon>
        <taxon>Geoglossaceae</taxon>
        <taxon>Glutinoglossum</taxon>
    </lineage>
</organism>
<dbReference type="GO" id="GO:0005634">
    <property type="term" value="C:nucleus"/>
    <property type="evidence" value="ECO:0007669"/>
    <property type="project" value="UniProtKB-SubCell"/>
</dbReference>
<evidence type="ECO:0000313" key="18">
    <source>
        <dbReference type="EMBL" id="KAH0544057.1"/>
    </source>
</evidence>
<feature type="short sequence motif" description="Q motif" evidence="13">
    <location>
        <begin position="600"/>
        <end position="628"/>
    </location>
</feature>
<dbReference type="InterPro" id="IPR014014">
    <property type="entry name" value="RNA_helicase_DEAD_Q_motif"/>
</dbReference>
<comment type="function">
    <text evidence="10">ATP-dependent RNA helicase involved spliceosome assembly and in nuclear splicing. Catalyzes an ATP-dependent conformational change of U2 snRNP. Bridges U1 and U2 snRNPs and enables stable U2 snRNP association with intron RNA.</text>
</comment>
<keyword evidence="5" id="KW-0378">Hydrolase</keyword>
<feature type="compositionally biased region" description="Acidic residues" evidence="14">
    <location>
        <begin position="401"/>
        <end position="422"/>
    </location>
</feature>
<dbReference type="GO" id="GO:0003676">
    <property type="term" value="F:nucleic acid binding"/>
    <property type="evidence" value="ECO:0007669"/>
    <property type="project" value="InterPro"/>
</dbReference>
<evidence type="ECO:0000259" key="17">
    <source>
        <dbReference type="PROSITE" id="PS51195"/>
    </source>
</evidence>
<dbReference type="Pfam" id="PF23469">
    <property type="entry name" value="KH_12"/>
    <property type="match status" value="1"/>
</dbReference>
<reference evidence="18" key="1">
    <citation type="submission" date="2021-03" db="EMBL/GenBank/DDBJ databases">
        <title>Comparative genomics and phylogenomic investigation of the class Geoglossomycetes provide insights into ecological specialization and systematics.</title>
        <authorList>
            <person name="Melie T."/>
            <person name="Pirro S."/>
            <person name="Miller A.N."/>
            <person name="Quandt A."/>
        </authorList>
    </citation>
    <scope>NUCLEOTIDE SEQUENCE</scope>
    <source>
        <strain evidence="18">GBOQ0MN5Z8</strain>
    </source>
</reference>
<evidence type="ECO:0000256" key="12">
    <source>
        <dbReference type="ARBA" id="ARBA00047984"/>
    </source>
</evidence>
<dbReference type="Pfam" id="PF00270">
    <property type="entry name" value="DEAD"/>
    <property type="match status" value="1"/>
</dbReference>
<dbReference type="SUPFAM" id="SSF52540">
    <property type="entry name" value="P-loop containing nucleoside triphosphate hydrolases"/>
    <property type="match status" value="2"/>
</dbReference>
<comment type="catalytic activity">
    <reaction evidence="12">
        <text>ATP + H2O = ADP + phosphate + H(+)</text>
        <dbReference type="Rhea" id="RHEA:13065"/>
        <dbReference type="ChEBI" id="CHEBI:15377"/>
        <dbReference type="ChEBI" id="CHEBI:15378"/>
        <dbReference type="ChEBI" id="CHEBI:30616"/>
        <dbReference type="ChEBI" id="CHEBI:43474"/>
        <dbReference type="ChEBI" id="CHEBI:456216"/>
        <dbReference type="EC" id="3.6.4.13"/>
    </reaction>
</comment>
<dbReference type="CDD" id="cd17953">
    <property type="entry name" value="DEADc_DDX46"/>
    <property type="match status" value="1"/>
</dbReference>
<sequence length="1229" mass="135658">MARHSKSRSPSPVGSQRSSKRSRRDDDHHDRARRSDARGPRRRSRSRSPDRRYRDRDAHRRRDRSIDRYEDRRDNDSYRPGRRDRSRDRRRSRDREGGRDGGRDRSKDRSPDRRRRRSRDRDYRDRRDDSRERDRRRRDDSTDSRRKNRRDDSKTRGGGKASSVKGLEVRRLGCGTEPGASTKCANWILKSPKPPAQTEEEKKAERLAKLEAWKKKQAEERERKQKELAATGGTRTLLDEIDKRAASSPAVASPHSPSGVNGDASPPRYTGKFDPKAIARKAAALTTGATTLGKDVPLPEIAKASATSTSSATGLMADKTSIAGSTSSTVPASVLPKSRGNVSGFGFGNKSMSDVDKSSHKRTLDFGDEEATRKKLEKLPAPPVEDVNGNDDAASANIPDGQDDDDDDDDIDMQDAGTEEETAAAARAAAGKREERLHSQILAPELTETNGSDVAMLVVEEEHGAIEPMEQDEDVDPLDAFMSGLGNPLSTPKPVNPIEKPNKNRKGKRRQPEALFSDDENDLEAMDANPDDILAMASKARKKKDLPTVNHAKMNYEPFRKNFYVEPAELAEATEEEVADLRLELDGIKIRGLDAPKPVQKWSQCGLGVQSLDVIRKLGFEKPTSIQSQAIPAIMSGRDVIGVAKTGSGKTIAFLLPMFRHIKDQRPLESLDGPVGLVMAPTRELATQIHKECKPFLKALNLRAVCAYGGAPIKDQIADLKRGAEIIVCTPGRMIDLLAANSGRVTNLKRVTYLVLDEADRMFDMGFEPQIMKVIANIRPDRQTVLFSATFPRQMEALARKTLLKPVEIVVGGRSVVAPEITQVVEVRAEESKFHRLLELLGELYDKDEDARTLIFVDRQESADGLLRDLMRKGYPCMSIHGGKDQIDRDSTIDDFKAGVVPILVATSVAARGLDVKQLKLVVNYDAPNHLEDYVHRAGRTGRAGNTGSAVTFITEEQERYTVDIAKALRQSGQQVPEQVQRMVDSFMDKVKSGKEKASGSGFGGKGLERLDQERDAARNRERKTYKTGEEEDEDKEETKKDDEIVVKAASTAAPTISSPPGIPKGIDLNGKITVHKKETVDPSSGGSKNPLDRVMQATADIHSRLNKTGQLRSGVPIDNKGPDAGAFHATLEINDFPQKARWAVTNRTNVAKILEATGTSITSKGSFYPTGKEPGPGENPKLYILVEGDTEVVVTNAMRELMRLLKEGTAAAMDSESRAPASGRYNVV</sequence>
<dbReference type="PROSITE" id="PS00039">
    <property type="entry name" value="DEAD_ATP_HELICASE"/>
    <property type="match status" value="1"/>
</dbReference>
<dbReference type="GO" id="GO:0006397">
    <property type="term" value="P:mRNA processing"/>
    <property type="evidence" value="ECO:0007669"/>
    <property type="project" value="UniProtKB-KW"/>
</dbReference>
<feature type="compositionally biased region" description="Basic and acidic residues" evidence="14">
    <location>
        <begin position="353"/>
        <end position="378"/>
    </location>
</feature>
<keyword evidence="4" id="KW-0547">Nucleotide-binding</keyword>
<comment type="subcellular location">
    <subcellularLocation>
        <location evidence="1">Nucleus</location>
    </subcellularLocation>
</comment>
<dbReference type="SMART" id="SM00490">
    <property type="entry name" value="HELICc"/>
    <property type="match status" value="1"/>
</dbReference>
<accession>A0A9P8IB13</accession>
<dbReference type="EMBL" id="JAGHQL010000023">
    <property type="protein sequence ID" value="KAH0544057.1"/>
    <property type="molecule type" value="Genomic_DNA"/>
</dbReference>
<feature type="region of interest" description="Disordered" evidence="14">
    <location>
        <begin position="990"/>
        <end position="1044"/>
    </location>
</feature>
<evidence type="ECO:0000313" key="19">
    <source>
        <dbReference type="Proteomes" id="UP000698800"/>
    </source>
</evidence>
<evidence type="ECO:0000256" key="10">
    <source>
        <dbReference type="ARBA" id="ARBA00037330"/>
    </source>
</evidence>
<evidence type="ECO:0000256" key="13">
    <source>
        <dbReference type="PROSITE-ProRule" id="PRU00552"/>
    </source>
</evidence>
<dbReference type="InterPro" id="IPR011545">
    <property type="entry name" value="DEAD/DEAH_box_helicase_dom"/>
</dbReference>
<feature type="compositionally biased region" description="Basic and acidic residues" evidence="14">
    <location>
        <begin position="199"/>
        <end position="227"/>
    </location>
</feature>
<evidence type="ECO:0000256" key="7">
    <source>
        <dbReference type="ARBA" id="ARBA00022840"/>
    </source>
</evidence>
<keyword evidence="9" id="KW-0539">Nucleus</keyword>
<evidence type="ECO:0000256" key="3">
    <source>
        <dbReference type="ARBA" id="ARBA00022664"/>
    </source>
</evidence>
<dbReference type="GO" id="GO:0003724">
    <property type="term" value="F:RNA helicase activity"/>
    <property type="evidence" value="ECO:0007669"/>
    <property type="project" value="UniProtKB-EC"/>
</dbReference>
<dbReference type="PROSITE" id="PS51195">
    <property type="entry name" value="Q_MOTIF"/>
    <property type="match status" value="1"/>
</dbReference>
<evidence type="ECO:0000256" key="6">
    <source>
        <dbReference type="ARBA" id="ARBA00022806"/>
    </source>
</evidence>
<dbReference type="InterPro" id="IPR001650">
    <property type="entry name" value="Helicase_C-like"/>
</dbReference>
<keyword evidence="6" id="KW-0347">Helicase</keyword>
<protein>
    <recommendedName>
        <fullName evidence="2">RNA helicase</fullName>
        <ecNumber evidence="2">3.6.4.13</ecNumber>
    </recommendedName>
</protein>
<feature type="compositionally biased region" description="Basic and acidic residues" evidence="14">
    <location>
        <begin position="47"/>
        <end position="111"/>
    </location>
</feature>
<dbReference type="PROSITE" id="PS51192">
    <property type="entry name" value="HELICASE_ATP_BIND_1"/>
    <property type="match status" value="1"/>
</dbReference>
<keyword evidence="19" id="KW-1185">Reference proteome</keyword>
<dbReference type="InterPro" id="IPR027417">
    <property type="entry name" value="P-loop_NTPase"/>
</dbReference>
<evidence type="ECO:0000256" key="5">
    <source>
        <dbReference type="ARBA" id="ARBA00022801"/>
    </source>
</evidence>
<proteinExistence type="inferred from homology"/>
<name>A0A9P8IB13_9PEZI</name>
<evidence type="ECO:0000256" key="14">
    <source>
        <dbReference type="SAM" id="MobiDB-lite"/>
    </source>
</evidence>
<dbReference type="GO" id="GO:0005524">
    <property type="term" value="F:ATP binding"/>
    <property type="evidence" value="ECO:0007669"/>
    <property type="project" value="UniProtKB-KW"/>
</dbReference>